<evidence type="ECO:0000313" key="4">
    <source>
        <dbReference type="Proteomes" id="UP000005337"/>
    </source>
</evidence>
<accession>B1BNI7</accession>
<evidence type="ECO:0000313" key="3">
    <source>
        <dbReference type="EMBL" id="EDT16600.1"/>
    </source>
</evidence>
<evidence type="ECO:0000256" key="1">
    <source>
        <dbReference type="SAM" id="Phobius"/>
    </source>
</evidence>
<organism evidence="3 4">
    <name type="scientific">Clostridium perfringens E str. JGS1987</name>
    <dbReference type="NCBI Taxonomy" id="451755"/>
    <lineage>
        <taxon>Bacteria</taxon>
        <taxon>Bacillati</taxon>
        <taxon>Bacillota</taxon>
        <taxon>Clostridia</taxon>
        <taxon>Eubacteriales</taxon>
        <taxon>Clostridiaceae</taxon>
        <taxon>Clostridium</taxon>
    </lineage>
</organism>
<sequence length="326" mass="38326">MERLLTVFTPTYNRAYTLHKCYESLKNQSCKDFKWLIIDDGSTDNTKELVNRWIKEKNDFEITYIYQSNKGMHGAHNTAYENIDTELNVCIDSDDYMPIDAVEKIKKNWNRVKHNKNISGLVGLDSYENGDVIGRGFPNELKESTLFEINNKYKIPGDKKLVYRSELTKMFPYPIFEGEKYIGLAYKYYKLDEEYRLAVINDTLCIVEYLEDGSSKNMVKQYKNNPKGFAFYRIENIKNSKASFKFKFKESIHYVSSSLLGKNKNFLIESPQKTLTLLSIPIGILLYLYIKLIVYLEKNERRTNGCFLFCFNRVIFNFISSKNNKR</sequence>
<dbReference type="InterPro" id="IPR001173">
    <property type="entry name" value="Glyco_trans_2-like"/>
</dbReference>
<dbReference type="GO" id="GO:0016740">
    <property type="term" value="F:transferase activity"/>
    <property type="evidence" value="ECO:0007669"/>
    <property type="project" value="UniProtKB-KW"/>
</dbReference>
<dbReference type="Pfam" id="PF00535">
    <property type="entry name" value="Glycos_transf_2"/>
    <property type="match status" value="1"/>
</dbReference>
<name>B1BNI7_CLOPF</name>
<dbReference type="RefSeq" id="WP_003461011.1">
    <property type="nucleotide sequence ID" value="NZ_ABDW01000001.1"/>
</dbReference>
<keyword evidence="1" id="KW-1133">Transmembrane helix</keyword>
<protein>
    <submittedName>
        <fullName evidence="3">Probable beta-glycosyltransferase</fullName>
    </submittedName>
</protein>
<dbReference type="EMBL" id="ABDW01000001">
    <property type="protein sequence ID" value="EDT16600.1"/>
    <property type="molecule type" value="Genomic_DNA"/>
</dbReference>
<dbReference type="Gene3D" id="3.90.550.10">
    <property type="entry name" value="Spore Coat Polysaccharide Biosynthesis Protein SpsA, Chain A"/>
    <property type="match status" value="1"/>
</dbReference>
<dbReference type="PANTHER" id="PTHR22916">
    <property type="entry name" value="GLYCOSYLTRANSFERASE"/>
    <property type="match status" value="1"/>
</dbReference>
<dbReference type="Proteomes" id="UP000005337">
    <property type="component" value="Unassembled WGS sequence"/>
</dbReference>
<dbReference type="SUPFAM" id="SSF53448">
    <property type="entry name" value="Nucleotide-diphospho-sugar transferases"/>
    <property type="match status" value="1"/>
</dbReference>
<dbReference type="CDD" id="cd00761">
    <property type="entry name" value="Glyco_tranf_GTA_type"/>
    <property type="match status" value="1"/>
</dbReference>
<gene>
    <name evidence="3" type="ORF">AC3_0592</name>
</gene>
<feature type="domain" description="Glycosyltransferase 2-like" evidence="2">
    <location>
        <begin position="6"/>
        <end position="111"/>
    </location>
</feature>
<keyword evidence="3" id="KW-0808">Transferase</keyword>
<dbReference type="AlphaFoldDB" id="B1BNI7"/>
<dbReference type="InterPro" id="IPR029044">
    <property type="entry name" value="Nucleotide-diphossugar_trans"/>
</dbReference>
<proteinExistence type="predicted"/>
<comment type="caution">
    <text evidence="3">The sequence shown here is derived from an EMBL/GenBank/DDBJ whole genome shotgun (WGS) entry which is preliminary data.</text>
</comment>
<feature type="transmembrane region" description="Helical" evidence="1">
    <location>
        <begin position="275"/>
        <end position="294"/>
    </location>
</feature>
<reference evidence="3 4" key="1">
    <citation type="submission" date="2007-07" db="EMBL/GenBank/DDBJ databases">
        <title>Annotation of Clostridium perfringens E str. JGS1987.</title>
        <authorList>
            <person name="Paulsen I."/>
            <person name="Sebastian Y."/>
        </authorList>
    </citation>
    <scope>NUCLEOTIDE SEQUENCE [LARGE SCALE GENOMIC DNA]</scope>
    <source>
        <strain evidence="4">E str. JGS1987</strain>
    </source>
</reference>
<keyword evidence="1" id="KW-0812">Transmembrane</keyword>
<keyword evidence="1" id="KW-0472">Membrane</keyword>
<evidence type="ECO:0000259" key="2">
    <source>
        <dbReference type="Pfam" id="PF00535"/>
    </source>
</evidence>